<evidence type="ECO:0000256" key="9">
    <source>
        <dbReference type="ARBA" id="ARBA00023012"/>
    </source>
</evidence>
<dbReference type="Pfam" id="PF02518">
    <property type="entry name" value="HATPase_c"/>
    <property type="match status" value="1"/>
</dbReference>
<dbReference type="CDD" id="cd00075">
    <property type="entry name" value="HATPase"/>
    <property type="match status" value="1"/>
</dbReference>
<accession>A0A4R8VCU3</accession>
<evidence type="ECO:0000256" key="2">
    <source>
        <dbReference type="ARBA" id="ARBA00004236"/>
    </source>
</evidence>
<evidence type="ECO:0000256" key="6">
    <source>
        <dbReference type="ARBA" id="ARBA00022692"/>
    </source>
</evidence>
<comment type="caution">
    <text evidence="11">The sequence shown here is derived from an EMBL/GenBank/DDBJ whole genome shotgun (WGS) entry which is preliminary data.</text>
</comment>
<dbReference type="PROSITE" id="PS50109">
    <property type="entry name" value="HIS_KIN"/>
    <property type="match status" value="1"/>
</dbReference>
<gene>
    <name evidence="11" type="ORF">E3N84_11110</name>
</gene>
<comment type="subcellular location">
    <subcellularLocation>
        <location evidence="2">Cell membrane</location>
    </subcellularLocation>
</comment>
<dbReference type="InterPro" id="IPR050428">
    <property type="entry name" value="TCS_sensor_his_kinase"/>
</dbReference>
<dbReference type="RefSeq" id="WP_134542297.1">
    <property type="nucleotide sequence ID" value="NZ_JACHBP010000001.1"/>
</dbReference>
<dbReference type="EC" id="2.7.13.3" evidence="3"/>
<dbReference type="InterPro" id="IPR004358">
    <property type="entry name" value="Sig_transdc_His_kin-like_C"/>
</dbReference>
<dbReference type="OrthoDB" id="9786919at2"/>
<dbReference type="SMART" id="SM00304">
    <property type="entry name" value="HAMP"/>
    <property type="match status" value="1"/>
</dbReference>
<keyword evidence="5" id="KW-0808">Transferase</keyword>
<dbReference type="Proteomes" id="UP000298488">
    <property type="component" value="Unassembled WGS sequence"/>
</dbReference>
<keyword evidence="6" id="KW-0812">Transmembrane</keyword>
<dbReference type="GO" id="GO:0000155">
    <property type="term" value="F:phosphorelay sensor kinase activity"/>
    <property type="evidence" value="ECO:0007669"/>
    <property type="project" value="InterPro"/>
</dbReference>
<keyword evidence="7 11" id="KW-0418">Kinase</keyword>
<dbReference type="Gene3D" id="6.10.340.10">
    <property type="match status" value="1"/>
</dbReference>
<dbReference type="InterPro" id="IPR003661">
    <property type="entry name" value="HisK_dim/P_dom"/>
</dbReference>
<dbReference type="InterPro" id="IPR003660">
    <property type="entry name" value="HAMP_dom"/>
</dbReference>
<evidence type="ECO:0000256" key="4">
    <source>
        <dbReference type="ARBA" id="ARBA00022553"/>
    </source>
</evidence>
<organism evidence="11 12">
    <name type="scientific">Terrimesophilobacter mesophilus</name>
    <dbReference type="NCBI Taxonomy" id="433647"/>
    <lineage>
        <taxon>Bacteria</taxon>
        <taxon>Bacillati</taxon>
        <taxon>Actinomycetota</taxon>
        <taxon>Actinomycetes</taxon>
        <taxon>Micrococcales</taxon>
        <taxon>Microbacteriaceae</taxon>
        <taxon>Terrimesophilobacter</taxon>
    </lineage>
</organism>
<dbReference type="SMART" id="SM00387">
    <property type="entry name" value="HATPase_c"/>
    <property type="match status" value="1"/>
</dbReference>
<dbReference type="SUPFAM" id="SSF55874">
    <property type="entry name" value="ATPase domain of HSP90 chaperone/DNA topoisomerase II/histidine kinase"/>
    <property type="match status" value="1"/>
</dbReference>
<dbReference type="PROSITE" id="PS50885">
    <property type="entry name" value="HAMP"/>
    <property type="match status" value="1"/>
</dbReference>
<keyword evidence="10" id="KW-0472">Membrane</keyword>
<dbReference type="Pfam" id="PF00672">
    <property type="entry name" value="HAMP"/>
    <property type="match status" value="1"/>
</dbReference>
<dbReference type="CDD" id="cd06225">
    <property type="entry name" value="HAMP"/>
    <property type="match status" value="1"/>
</dbReference>
<keyword evidence="8" id="KW-1133">Transmembrane helix</keyword>
<evidence type="ECO:0000256" key="1">
    <source>
        <dbReference type="ARBA" id="ARBA00000085"/>
    </source>
</evidence>
<dbReference type="Gene3D" id="1.10.287.130">
    <property type="match status" value="1"/>
</dbReference>
<keyword evidence="4" id="KW-0597">Phosphoprotein</keyword>
<evidence type="ECO:0000313" key="11">
    <source>
        <dbReference type="EMBL" id="TFB80535.1"/>
    </source>
</evidence>
<comment type="catalytic activity">
    <reaction evidence="1">
        <text>ATP + protein L-histidine = ADP + protein N-phospho-L-histidine.</text>
        <dbReference type="EC" id="2.7.13.3"/>
    </reaction>
</comment>
<dbReference type="PANTHER" id="PTHR45436:SF5">
    <property type="entry name" value="SENSOR HISTIDINE KINASE TRCS"/>
    <property type="match status" value="1"/>
</dbReference>
<proteinExistence type="predicted"/>
<dbReference type="InterPro" id="IPR003594">
    <property type="entry name" value="HATPase_dom"/>
</dbReference>
<dbReference type="SUPFAM" id="SSF158472">
    <property type="entry name" value="HAMP domain-like"/>
    <property type="match status" value="1"/>
</dbReference>
<dbReference type="SMART" id="SM00388">
    <property type="entry name" value="HisKA"/>
    <property type="match status" value="1"/>
</dbReference>
<dbReference type="InterPro" id="IPR036890">
    <property type="entry name" value="HATPase_C_sf"/>
</dbReference>
<dbReference type="Gene3D" id="3.30.565.10">
    <property type="entry name" value="Histidine kinase-like ATPase, C-terminal domain"/>
    <property type="match status" value="1"/>
</dbReference>
<name>A0A4R8VCU3_9MICO</name>
<evidence type="ECO:0000256" key="7">
    <source>
        <dbReference type="ARBA" id="ARBA00022777"/>
    </source>
</evidence>
<dbReference type="PRINTS" id="PR00344">
    <property type="entry name" value="BCTRLSENSOR"/>
</dbReference>
<keyword evidence="9" id="KW-0902">Two-component regulatory system</keyword>
<dbReference type="InterPro" id="IPR036097">
    <property type="entry name" value="HisK_dim/P_sf"/>
</dbReference>
<dbReference type="GO" id="GO:0005886">
    <property type="term" value="C:plasma membrane"/>
    <property type="evidence" value="ECO:0007669"/>
    <property type="project" value="UniProtKB-SubCell"/>
</dbReference>
<evidence type="ECO:0000313" key="12">
    <source>
        <dbReference type="Proteomes" id="UP000298488"/>
    </source>
</evidence>
<reference evidence="11 12" key="1">
    <citation type="submission" date="2019-03" db="EMBL/GenBank/DDBJ databases">
        <title>Genomics of glacier-inhabiting Cryobacterium strains.</title>
        <authorList>
            <person name="Liu Q."/>
            <person name="Xin Y.-H."/>
        </authorList>
    </citation>
    <scope>NUCLEOTIDE SEQUENCE [LARGE SCALE GENOMIC DNA]</scope>
    <source>
        <strain evidence="11 12">CGMCC 1.10440</strain>
    </source>
</reference>
<dbReference type="SUPFAM" id="SSF47384">
    <property type="entry name" value="Homodimeric domain of signal transducing histidine kinase"/>
    <property type="match status" value="1"/>
</dbReference>
<dbReference type="InterPro" id="IPR005467">
    <property type="entry name" value="His_kinase_dom"/>
</dbReference>
<dbReference type="PANTHER" id="PTHR45436">
    <property type="entry name" value="SENSOR HISTIDINE KINASE YKOH"/>
    <property type="match status" value="1"/>
</dbReference>
<keyword evidence="12" id="KW-1185">Reference proteome</keyword>
<dbReference type="Pfam" id="PF00512">
    <property type="entry name" value="HisKA"/>
    <property type="match status" value="1"/>
</dbReference>
<protein>
    <recommendedName>
        <fullName evidence="3">histidine kinase</fullName>
        <ecNumber evidence="3">2.7.13.3</ecNumber>
    </recommendedName>
</protein>
<sequence length="498" mass="53778">MSRQRDSQRRMTGGGAGRRRGFSVRSRIIVAILAATAIGLAASGVASYLVQRQRVLASVDDQLLQTVVELRAIASETDSATAPRTVDAMLRASMQQLIPSPNESVLGLVDGIPAFIPSSSLPFRLDEDPALLKRIVTEAHPTRVVMGTADSTMGTLRYIIIPVSFEGDTHEGLYVAAIDLDSVLTDVLDSFRTFVVVALIALLLIGLVVWFIAGRLLRPIRILRKAAAENTATDLSARIPVTGRDDLSELTETINRMFERLEDAFSSQRQLIDDVGHELKTPITIIRGHLELLDAKKQDDVDAVRALAIDELDRMSTLVQQISLLAESGTPQFIERHEADIGALTSAVAAKAHALDPARDWVVESRASGTWLIDAGRLTQAWLQLAGNAAKYSTQGTAISLGSRLEMTRAGESLLLTVRDVGPGIPADVQGAIFERFHRLESSRNTEGSGLGLSIVSAIARAHGGTVTLTSVDGEGSLFTIRVPVERGPREDEDEDET</sequence>
<evidence type="ECO:0000256" key="8">
    <source>
        <dbReference type="ARBA" id="ARBA00022989"/>
    </source>
</evidence>
<evidence type="ECO:0000256" key="3">
    <source>
        <dbReference type="ARBA" id="ARBA00012438"/>
    </source>
</evidence>
<dbReference type="AlphaFoldDB" id="A0A4R8VCU3"/>
<dbReference type="CDD" id="cd00082">
    <property type="entry name" value="HisKA"/>
    <property type="match status" value="1"/>
</dbReference>
<evidence type="ECO:0000256" key="5">
    <source>
        <dbReference type="ARBA" id="ARBA00022679"/>
    </source>
</evidence>
<evidence type="ECO:0000256" key="10">
    <source>
        <dbReference type="ARBA" id="ARBA00023136"/>
    </source>
</evidence>
<dbReference type="EMBL" id="SOFI01000003">
    <property type="protein sequence ID" value="TFB80535.1"/>
    <property type="molecule type" value="Genomic_DNA"/>
</dbReference>